<dbReference type="Pfam" id="PF13279">
    <property type="entry name" value="4HBT_2"/>
    <property type="match status" value="1"/>
</dbReference>
<dbReference type="InterPro" id="IPR050563">
    <property type="entry name" value="4-hydroxybenzoyl-CoA_TE"/>
</dbReference>
<reference evidence="1 2" key="2">
    <citation type="journal article" date="2016" name="Genome Announc.">
        <title>Draft Genome Sequence of Erythromycin- and Oxytetracycline-Sensitive Nocardia seriolae Strain U-1 (NBRC 110359).</title>
        <authorList>
            <person name="Imajoh M."/>
            <person name="Sukeda M."/>
            <person name="Shimizu M."/>
            <person name="Yamane J."/>
            <person name="Ohnishi K."/>
            <person name="Oshima S."/>
        </authorList>
    </citation>
    <scope>NUCLEOTIDE SEQUENCE [LARGE SCALE GENOMIC DNA]</scope>
    <source>
        <strain evidence="1 2">U-1</strain>
    </source>
</reference>
<dbReference type="OrthoDB" id="9799036at2"/>
<dbReference type="PANTHER" id="PTHR31793">
    <property type="entry name" value="4-HYDROXYBENZOYL-COA THIOESTERASE FAMILY MEMBER"/>
    <property type="match status" value="1"/>
</dbReference>
<name>A0A0B8N9H2_9NOCA</name>
<comment type="caution">
    <text evidence="1">The sequence shown here is derived from an EMBL/GenBank/DDBJ whole genome shotgun (WGS) entry which is preliminary data.</text>
</comment>
<dbReference type="Gene3D" id="3.10.129.10">
    <property type="entry name" value="Hotdog Thioesterase"/>
    <property type="match status" value="1"/>
</dbReference>
<reference evidence="2" key="1">
    <citation type="submission" date="2015-07" db="EMBL/GenBank/DDBJ databases">
        <title>Nocardia seriolae U-1 whole genome shotgun sequence.</title>
        <authorList>
            <person name="Imajoh M."/>
            <person name="Fukumoto Y."/>
            <person name="Sukeda M."/>
            <person name="Yamane J."/>
            <person name="Yamasaki K."/>
            <person name="Shimizu M."/>
            <person name="Ohnishi K."/>
            <person name="Oshima S."/>
        </authorList>
    </citation>
    <scope>NUCLEOTIDE SEQUENCE [LARGE SCALE GENOMIC DNA]</scope>
    <source>
        <strain evidence="2">U-1</strain>
    </source>
</reference>
<sequence>MARHLFLCPLRWSDMDADGHVHNAAHLRYLEESRIDLFWTRGFGGSNVVAQMDIDYLTPLRYRAEPVRIETWVTRIGTSSFALQQEIRDAEVVYSTAVCTMVAFDPETQKSRPLPEDQRLLLKDLEG</sequence>
<dbReference type="PANTHER" id="PTHR31793:SF24">
    <property type="entry name" value="LONG-CHAIN ACYL-COA THIOESTERASE FADM"/>
    <property type="match status" value="1"/>
</dbReference>
<dbReference type="CDD" id="cd00586">
    <property type="entry name" value="4HBT"/>
    <property type="match status" value="1"/>
</dbReference>
<protein>
    <submittedName>
        <fullName evidence="1">Uncharacterized protein</fullName>
    </submittedName>
</protein>
<proteinExistence type="predicted"/>
<dbReference type="GO" id="GO:0047617">
    <property type="term" value="F:fatty acyl-CoA hydrolase activity"/>
    <property type="evidence" value="ECO:0007669"/>
    <property type="project" value="TreeGrafter"/>
</dbReference>
<dbReference type="Proteomes" id="UP000037179">
    <property type="component" value="Unassembled WGS sequence"/>
</dbReference>
<dbReference type="InterPro" id="IPR029069">
    <property type="entry name" value="HotDog_dom_sf"/>
</dbReference>
<dbReference type="AlphaFoldDB" id="A0A0B8N9H2"/>
<accession>A0A0B8N9H2</accession>
<dbReference type="EMBL" id="BBYQ01000036">
    <property type="protein sequence ID" value="GAP28469.1"/>
    <property type="molecule type" value="Genomic_DNA"/>
</dbReference>
<gene>
    <name evidence="1" type="ORF">NSK11_contig00036-0058</name>
</gene>
<dbReference type="GeneID" id="93373043"/>
<dbReference type="RefSeq" id="WP_033087509.1">
    <property type="nucleotide sequence ID" value="NZ_AP017900.1"/>
</dbReference>
<evidence type="ECO:0000313" key="1">
    <source>
        <dbReference type="EMBL" id="GAP28469.1"/>
    </source>
</evidence>
<organism evidence="1 2">
    <name type="scientific">Nocardia seriolae</name>
    <dbReference type="NCBI Taxonomy" id="37332"/>
    <lineage>
        <taxon>Bacteria</taxon>
        <taxon>Bacillati</taxon>
        <taxon>Actinomycetota</taxon>
        <taxon>Actinomycetes</taxon>
        <taxon>Mycobacteriales</taxon>
        <taxon>Nocardiaceae</taxon>
        <taxon>Nocardia</taxon>
    </lineage>
</organism>
<dbReference type="SUPFAM" id="SSF54637">
    <property type="entry name" value="Thioesterase/thiol ester dehydrase-isomerase"/>
    <property type="match status" value="1"/>
</dbReference>
<evidence type="ECO:0000313" key="2">
    <source>
        <dbReference type="Proteomes" id="UP000037179"/>
    </source>
</evidence>
<keyword evidence="2" id="KW-1185">Reference proteome</keyword>